<organism evidence="2">
    <name type="scientific">Rhizophora mucronata</name>
    <name type="common">Asiatic mangrove</name>
    <dbReference type="NCBI Taxonomy" id="61149"/>
    <lineage>
        <taxon>Eukaryota</taxon>
        <taxon>Viridiplantae</taxon>
        <taxon>Streptophyta</taxon>
        <taxon>Embryophyta</taxon>
        <taxon>Tracheophyta</taxon>
        <taxon>Spermatophyta</taxon>
        <taxon>Magnoliopsida</taxon>
        <taxon>eudicotyledons</taxon>
        <taxon>Gunneridae</taxon>
        <taxon>Pentapetalae</taxon>
        <taxon>rosids</taxon>
        <taxon>fabids</taxon>
        <taxon>Malpighiales</taxon>
        <taxon>Rhizophoraceae</taxon>
        <taxon>Rhizophora</taxon>
    </lineage>
</organism>
<evidence type="ECO:0000256" key="1">
    <source>
        <dbReference type="SAM" id="Phobius"/>
    </source>
</evidence>
<sequence length="84" mass="9341">MTWSSILAILFIILKFLPNFSVPIILYLIVCSSWKPSSDEGPSVSQELVEPDDELLFINCYISSLDIRSEIVQPSQSAALPTPL</sequence>
<protein>
    <submittedName>
        <fullName evidence="2">Tannin-related R2R3 MYB transcription factor</fullName>
    </submittedName>
</protein>
<evidence type="ECO:0000313" key="2">
    <source>
        <dbReference type="EMBL" id="MBW91718.1"/>
    </source>
</evidence>
<proteinExistence type="predicted"/>
<dbReference type="AlphaFoldDB" id="A0A2P2JE36"/>
<accession>A0A2P2JE36</accession>
<keyword evidence="1" id="KW-0812">Transmembrane</keyword>
<feature type="transmembrane region" description="Helical" evidence="1">
    <location>
        <begin position="6"/>
        <end position="30"/>
    </location>
</feature>
<name>A0A2P2JE36_RHIMU</name>
<dbReference type="EMBL" id="GGEC01011235">
    <property type="protein sequence ID" value="MBW91718.1"/>
    <property type="molecule type" value="Transcribed_RNA"/>
</dbReference>
<keyword evidence="1" id="KW-1133">Transmembrane helix</keyword>
<keyword evidence="1" id="KW-0472">Membrane</keyword>
<reference evidence="2" key="1">
    <citation type="submission" date="2018-02" db="EMBL/GenBank/DDBJ databases">
        <title>Rhizophora mucronata_Transcriptome.</title>
        <authorList>
            <person name="Meera S.P."/>
            <person name="Sreeshan A."/>
            <person name="Augustine A."/>
        </authorList>
    </citation>
    <scope>NUCLEOTIDE SEQUENCE</scope>
    <source>
        <tissue evidence="2">Leaf</tissue>
    </source>
</reference>